<comment type="subunit">
    <text evidence="17">Homotetramer.</text>
</comment>
<dbReference type="NCBIfam" id="TIGR00196">
    <property type="entry name" value="yjeF_cterm"/>
    <property type="match status" value="1"/>
</dbReference>
<dbReference type="GO" id="GO:0046496">
    <property type="term" value="P:nicotinamide nucleotide metabolic process"/>
    <property type="evidence" value="ECO:0007669"/>
    <property type="project" value="UniProtKB-UniRule"/>
</dbReference>
<comment type="catalytic activity">
    <reaction evidence="2 18 19">
        <text>(6R)-NADPHX = (6S)-NADPHX</text>
        <dbReference type="Rhea" id="RHEA:32227"/>
        <dbReference type="ChEBI" id="CHEBI:64076"/>
        <dbReference type="ChEBI" id="CHEBI:64077"/>
        <dbReference type="EC" id="5.1.99.6"/>
    </reaction>
</comment>
<dbReference type="PANTHER" id="PTHR12592">
    <property type="entry name" value="ATP-DEPENDENT (S)-NAD(P)H-HYDRATE DEHYDRATASE FAMILY MEMBER"/>
    <property type="match status" value="1"/>
</dbReference>
<comment type="function">
    <text evidence="14 19">Bifunctional enzyme that catalyzes the epimerization of the S- and R-forms of NAD(P)HX and the dehydration of the S-form of NAD(P)HX at the expense of ADP, which is converted to AMP. This allows the repair of both epimers of NAD(P)HX, a damaged form of NAD(P)H that is a result of enzymatic or heat-dependent hydration.</text>
</comment>
<evidence type="ECO:0000256" key="19">
    <source>
        <dbReference type="PIRNR" id="PIRNR017184"/>
    </source>
</evidence>
<feature type="domain" description="YjeF C-terminal" evidence="20">
    <location>
        <begin position="196"/>
        <end position="458"/>
    </location>
</feature>
<feature type="domain" description="YjeF N-terminal" evidence="21">
    <location>
        <begin position="7"/>
        <end position="194"/>
    </location>
</feature>
<dbReference type="Pfam" id="PF01256">
    <property type="entry name" value="Carb_kinase"/>
    <property type="match status" value="1"/>
</dbReference>
<dbReference type="Pfam" id="PF03853">
    <property type="entry name" value="YjeF_N"/>
    <property type="match status" value="1"/>
</dbReference>
<comment type="catalytic activity">
    <reaction evidence="16 17 19">
        <text>(6S)-NADPHX + ADP = AMP + phosphate + NADPH + H(+)</text>
        <dbReference type="Rhea" id="RHEA:32235"/>
        <dbReference type="ChEBI" id="CHEBI:15378"/>
        <dbReference type="ChEBI" id="CHEBI:43474"/>
        <dbReference type="ChEBI" id="CHEBI:57783"/>
        <dbReference type="ChEBI" id="CHEBI:64076"/>
        <dbReference type="ChEBI" id="CHEBI:456215"/>
        <dbReference type="ChEBI" id="CHEBI:456216"/>
        <dbReference type="EC" id="4.2.1.136"/>
    </reaction>
</comment>
<dbReference type="EC" id="4.2.1.136" evidence="19"/>
<evidence type="ECO:0000256" key="6">
    <source>
        <dbReference type="ARBA" id="ARBA00022741"/>
    </source>
</evidence>
<dbReference type="InterPro" id="IPR004443">
    <property type="entry name" value="YjeF_N_dom"/>
</dbReference>
<evidence type="ECO:0000256" key="2">
    <source>
        <dbReference type="ARBA" id="ARBA00000909"/>
    </source>
</evidence>
<feature type="binding site" evidence="17">
    <location>
        <position position="399"/>
    </location>
    <ligand>
        <name>AMP</name>
        <dbReference type="ChEBI" id="CHEBI:456215"/>
    </ligand>
</feature>
<feature type="binding site" evidence="18">
    <location>
        <position position="150"/>
    </location>
    <ligand>
        <name>K(+)</name>
        <dbReference type="ChEBI" id="CHEBI:29103"/>
    </ligand>
</feature>
<dbReference type="SUPFAM" id="SSF64153">
    <property type="entry name" value="YjeF N-terminal domain-like"/>
    <property type="match status" value="1"/>
</dbReference>
<evidence type="ECO:0000256" key="9">
    <source>
        <dbReference type="ARBA" id="ARBA00022958"/>
    </source>
</evidence>
<evidence type="ECO:0000256" key="8">
    <source>
        <dbReference type="ARBA" id="ARBA00022857"/>
    </source>
</evidence>
<evidence type="ECO:0000256" key="12">
    <source>
        <dbReference type="ARBA" id="ARBA00023239"/>
    </source>
</evidence>
<proteinExistence type="inferred from homology"/>
<dbReference type="GO" id="GO:0052855">
    <property type="term" value="F:ADP-dependent NAD(P)H-hydrate dehydratase activity"/>
    <property type="evidence" value="ECO:0007669"/>
    <property type="project" value="UniProtKB-UniRule"/>
</dbReference>
<evidence type="ECO:0000259" key="20">
    <source>
        <dbReference type="PROSITE" id="PS51383"/>
    </source>
</evidence>
<feature type="binding site" evidence="18">
    <location>
        <position position="55"/>
    </location>
    <ligand>
        <name>K(+)</name>
        <dbReference type="ChEBI" id="CHEBI:29103"/>
    </ligand>
</feature>
<dbReference type="GO" id="GO:0052856">
    <property type="term" value="F:NAD(P)HX epimerase activity"/>
    <property type="evidence" value="ECO:0007669"/>
    <property type="project" value="UniProtKB-UniRule"/>
</dbReference>
<dbReference type="HAMAP" id="MF_01966">
    <property type="entry name" value="NADHX_epimerase"/>
    <property type="match status" value="1"/>
</dbReference>
<feature type="binding site" evidence="18">
    <location>
        <position position="147"/>
    </location>
    <ligand>
        <name>(6S)-NADPHX</name>
        <dbReference type="ChEBI" id="CHEBI:64076"/>
    </ligand>
</feature>
<comment type="similarity">
    <text evidence="18">Belongs to the NnrE/AIBP family.</text>
</comment>
<evidence type="ECO:0000256" key="3">
    <source>
        <dbReference type="ARBA" id="ARBA00006001"/>
    </source>
</evidence>
<name>A0A1J5SYW0_9ARCH</name>
<evidence type="ECO:0000256" key="11">
    <source>
        <dbReference type="ARBA" id="ARBA00023235"/>
    </source>
</evidence>
<reference evidence="22 23" key="1">
    <citation type="submission" date="2016-08" db="EMBL/GenBank/DDBJ databases">
        <title>New Insights into Marine Group III Euryarchaeota, from dark to light.</title>
        <authorList>
            <person name="Haro-Moreno J.M."/>
            <person name="Rodriguez-Valera F."/>
            <person name="Lopez-Garcia P."/>
            <person name="Moreira D."/>
            <person name="Martin-Cuadrado A.B."/>
        </authorList>
    </citation>
    <scope>NUCLEOTIDE SEQUENCE [LARGE SCALE GENOMIC DNA]</scope>
    <source>
        <strain evidence="22">CG-Bathy1</strain>
    </source>
</reference>
<evidence type="ECO:0000256" key="10">
    <source>
        <dbReference type="ARBA" id="ARBA00023027"/>
    </source>
</evidence>
<feature type="binding site" evidence="18">
    <location>
        <position position="115"/>
    </location>
    <ligand>
        <name>K(+)</name>
        <dbReference type="ChEBI" id="CHEBI:29103"/>
    </ligand>
</feature>
<keyword evidence="12 17" id="KW-0456">Lyase</keyword>
<keyword evidence="13" id="KW-0511">Multifunctional enzyme</keyword>
<dbReference type="InterPro" id="IPR000631">
    <property type="entry name" value="CARKD"/>
</dbReference>
<evidence type="ECO:0000256" key="5">
    <source>
        <dbReference type="ARBA" id="ARBA00022723"/>
    </source>
</evidence>
<comment type="caution">
    <text evidence="17">Lacks conserved residue(s) required for the propagation of feature annotation.</text>
</comment>
<sequence length="461" mass="49005">MLPLIEFRVLDKNSVHFGVDMKTLMNNAGIALSDFILDKWPDSKKILFLCGSGNNGGDGYVAAHMLQSRGVGCTVIPVSSPKTELCVSNSKLWKGHVSHLDNLEFEMNSSDVVVDAMLGSGITGTPREPYLSTIISLNNHKDILSVDIPSGFCTDVAVLPSHTLTFHDMKIGMTETNCGHISIKNIGFPDEASKFTGPGEIELWSEMPLGSHKGQGGTVLIVGGGPYYGAPSMAGMGAYRMGADLVLIAAPSSVADVIAEQAPEFVVKKLPGETLSLEHLDSILRFGEKADSLLVGPGLGKDPEVQKTVKELLRKWKKPKVIDADALSELSSDLTNNSLLTPHAAELKRIGGDIDNLQLLSIKLDCAILAKGKEDIISDREHIKINRTGHSRMRVGGTGDVLAGAASACLARGLSPYQAGRLSAYIVGRAGELASKELGNGYLATELALKIPAAISEARLS</sequence>
<keyword evidence="10 17" id="KW-0520">NAD</keyword>
<evidence type="ECO:0000256" key="1">
    <source>
        <dbReference type="ARBA" id="ARBA00000013"/>
    </source>
</evidence>
<evidence type="ECO:0000313" key="22">
    <source>
        <dbReference type="EMBL" id="OIR13679.1"/>
    </source>
</evidence>
<comment type="function">
    <text evidence="18">Catalyzes the epimerization of the S- and R-forms of NAD(P)HX, a damaged form of NAD(P)H that is a result of enzymatic or heat-dependent hydration. This is a prerequisite for the S-specific NAD(P)H-hydrate dehydratase to allow the repair of both epimers of NAD(P)HX.</text>
</comment>
<feature type="binding site" evidence="18">
    <location>
        <position position="130"/>
    </location>
    <ligand>
        <name>(6S)-NADPHX</name>
        <dbReference type="ChEBI" id="CHEBI:64076"/>
    </ligand>
</feature>
<keyword evidence="5 18" id="KW-0479">Metal-binding</keyword>
<evidence type="ECO:0000259" key="21">
    <source>
        <dbReference type="PROSITE" id="PS51385"/>
    </source>
</evidence>
<comment type="function">
    <text evidence="17">Catalyzes the dehydration of the S-form of NAD(P)HX at the expense of ADP, which is converted to AMP. Together with NAD(P)HX epimerase, which catalyzes the epimerization of the S- and R-forms, the enzyme allows the repair of both epimers of NAD(P)HX, a damaged form of NAD(P)H that is a result of enzymatic or heat-dependent hydration.</text>
</comment>
<comment type="similarity">
    <text evidence="3 19">In the N-terminal section; belongs to the NnrE/AIBP family.</text>
</comment>
<evidence type="ECO:0000256" key="17">
    <source>
        <dbReference type="HAMAP-Rule" id="MF_01965"/>
    </source>
</evidence>
<dbReference type="InterPro" id="IPR036652">
    <property type="entry name" value="YjeF_N_dom_sf"/>
</dbReference>
<feature type="binding site" evidence="17">
    <location>
        <position position="298"/>
    </location>
    <ligand>
        <name>(6S)-NADPHX</name>
        <dbReference type="ChEBI" id="CHEBI:64076"/>
    </ligand>
</feature>
<organism evidence="22 23">
    <name type="scientific">Marine Group III euryarchaeote CG-Bathy1</name>
    <dbReference type="NCBI Taxonomy" id="1889001"/>
    <lineage>
        <taxon>Archaea</taxon>
        <taxon>Methanobacteriati</taxon>
        <taxon>Thermoplasmatota</taxon>
        <taxon>Thermoplasmata</taxon>
        <taxon>Candidatus Thermoprofundales</taxon>
    </lineage>
</organism>
<keyword evidence="9 18" id="KW-0630">Potassium</keyword>
<keyword evidence="7 17" id="KW-0067">ATP-binding</keyword>
<comment type="catalytic activity">
    <reaction evidence="15 17 19">
        <text>(6S)-NADHX + ADP = AMP + phosphate + NADH + H(+)</text>
        <dbReference type="Rhea" id="RHEA:32223"/>
        <dbReference type="ChEBI" id="CHEBI:15378"/>
        <dbReference type="ChEBI" id="CHEBI:43474"/>
        <dbReference type="ChEBI" id="CHEBI:57945"/>
        <dbReference type="ChEBI" id="CHEBI:64074"/>
        <dbReference type="ChEBI" id="CHEBI:456215"/>
        <dbReference type="ChEBI" id="CHEBI:456216"/>
        <dbReference type="EC" id="4.2.1.136"/>
    </reaction>
</comment>
<dbReference type="Proteomes" id="UP000183815">
    <property type="component" value="Unassembled WGS sequence"/>
</dbReference>
<comment type="cofactor">
    <cofactor evidence="18 19">
        <name>K(+)</name>
        <dbReference type="ChEBI" id="CHEBI:29103"/>
    </cofactor>
    <text evidence="18 19">Binds 1 potassium ion per subunit.</text>
</comment>
<dbReference type="CDD" id="cd01171">
    <property type="entry name" value="YXKO-related"/>
    <property type="match status" value="1"/>
</dbReference>
<feature type="binding site" evidence="17">
    <location>
        <position position="343"/>
    </location>
    <ligand>
        <name>(6S)-NADPHX</name>
        <dbReference type="ChEBI" id="CHEBI:64076"/>
    </ligand>
</feature>
<gene>
    <name evidence="17" type="primary">nnrD</name>
    <name evidence="18" type="synonym">nnrE</name>
    <name evidence="22" type="ORF">BEU04_03710</name>
</gene>
<dbReference type="PROSITE" id="PS51383">
    <property type="entry name" value="YJEF_C_3"/>
    <property type="match status" value="1"/>
</dbReference>
<dbReference type="PANTHER" id="PTHR12592:SF0">
    <property type="entry name" value="ATP-DEPENDENT (S)-NAD(P)H-HYDRATE DEHYDRATASE"/>
    <property type="match status" value="1"/>
</dbReference>
<evidence type="ECO:0000256" key="13">
    <source>
        <dbReference type="ARBA" id="ARBA00023268"/>
    </source>
</evidence>
<dbReference type="GO" id="GO:0005524">
    <property type="term" value="F:ATP binding"/>
    <property type="evidence" value="ECO:0007669"/>
    <property type="project" value="UniProtKB-UniRule"/>
</dbReference>
<accession>A0A1J5SYW0</accession>
<evidence type="ECO:0000313" key="23">
    <source>
        <dbReference type="Proteomes" id="UP000183815"/>
    </source>
</evidence>
<comment type="similarity">
    <text evidence="17">Belongs to the NnrD/CARKD family.</text>
</comment>
<keyword evidence="11 18" id="KW-0413">Isomerase</keyword>
<dbReference type="SUPFAM" id="SSF53613">
    <property type="entry name" value="Ribokinase-like"/>
    <property type="match status" value="1"/>
</dbReference>
<evidence type="ECO:0000256" key="7">
    <source>
        <dbReference type="ARBA" id="ARBA00022840"/>
    </source>
</evidence>
<comment type="similarity">
    <text evidence="4 19">In the C-terminal section; belongs to the NnrD/CARKD family.</text>
</comment>
<dbReference type="GO" id="GO:0110051">
    <property type="term" value="P:metabolite repair"/>
    <property type="evidence" value="ECO:0007669"/>
    <property type="project" value="TreeGrafter"/>
</dbReference>
<dbReference type="Gene3D" id="3.40.1190.20">
    <property type="match status" value="1"/>
</dbReference>
<feature type="binding site" evidence="18">
    <location>
        <begin position="54"/>
        <end position="58"/>
    </location>
    <ligand>
        <name>(6S)-NADPHX</name>
        <dbReference type="ChEBI" id="CHEBI:64076"/>
    </ligand>
</feature>
<dbReference type="PIRSF" id="PIRSF017184">
    <property type="entry name" value="Nnr"/>
    <property type="match status" value="1"/>
</dbReference>
<dbReference type="PROSITE" id="PS51385">
    <property type="entry name" value="YJEF_N"/>
    <property type="match status" value="1"/>
</dbReference>
<dbReference type="EC" id="5.1.99.6" evidence="19"/>
<dbReference type="NCBIfam" id="TIGR00197">
    <property type="entry name" value="yjeF_nterm"/>
    <property type="match status" value="1"/>
</dbReference>
<evidence type="ECO:0000256" key="16">
    <source>
        <dbReference type="ARBA" id="ARBA00049209"/>
    </source>
</evidence>
<feature type="binding site" evidence="17">
    <location>
        <position position="400"/>
    </location>
    <ligand>
        <name>(6S)-NADPHX</name>
        <dbReference type="ChEBI" id="CHEBI:64076"/>
    </ligand>
</feature>
<dbReference type="InterPro" id="IPR030677">
    <property type="entry name" value="Nnr"/>
</dbReference>
<evidence type="ECO:0000256" key="14">
    <source>
        <dbReference type="ARBA" id="ARBA00025153"/>
    </source>
</evidence>
<comment type="catalytic activity">
    <reaction evidence="1 18 19">
        <text>(6R)-NADHX = (6S)-NADHX</text>
        <dbReference type="Rhea" id="RHEA:32215"/>
        <dbReference type="ChEBI" id="CHEBI:64074"/>
        <dbReference type="ChEBI" id="CHEBI:64075"/>
        <dbReference type="EC" id="5.1.99.6"/>
    </reaction>
</comment>
<keyword evidence="8 17" id="KW-0521">NADP</keyword>
<dbReference type="Gene3D" id="3.40.50.10260">
    <property type="entry name" value="YjeF N-terminal domain"/>
    <property type="match status" value="1"/>
</dbReference>
<protein>
    <recommendedName>
        <fullName evidence="19">Bifunctional NAD(P)H-hydrate repair enzyme</fullName>
    </recommendedName>
    <alternativeName>
        <fullName evidence="19">Nicotinamide nucleotide repair protein</fullName>
    </alternativeName>
    <domain>
        <recommendedName>
            <fullName evidence="19">ADP-dependent (S)-NAD(P)H-hydrate dehydratase</fullName>
            <ecNumber evidence="19">4.2.1.136</ecNumber>
        </recommendedName>
        <alternativeName>
            <fullName evidence="19">ADP-dependent NAD(P)HX dehydratase</fullName>
        </alternativeName>
    </domain>
    <domain>
        <recommendedName>
            <fullName evidence="19">NAD(P)H-hydrate epimerase</fullName>
            <ecNumber evidence="19">5.1.99.6</ecNumber>
        </recommendedName>
    </domain>
</protein>
<dbReference type="AlphaFoldDB" id="A0A1J5SYW0"/>
<evidence type="ECO:0000256" key="4">
    <source>
        <dbReference type="ARBA" id="ARBA00009524"/>
    </source>
</evidence>
<dbReference type="InterPro" id="IPR029056">
    <property type="entry name" value="Ribokinase-like"/>
</dbReference>
<keyword evidence="6 17" id="KW-0547">Nucleotide-binding</keyword>
<evidence type="ECO:0000256" key="18">
    <source>
        <dbReference type="HAMAP-Rule" id="MF_01966"/>
    </source>
</evidence>
<comment type="caution">
    <text evidence="22">The sequence shown here is derived from an EMBL/GenBank/DDBJ whole genome shotgun (WGS) entry which is preliminary data.</text>
</comment>
<feature type="binding site" evidence="17">
    <location>
        <position position="230"/>
    </location>
    <ligand>
        <name>(6S)-NADPHX</name>
        <dbReference type="ChEBI" id="CHEBI:64076"/>
    </ligand>
</feature>
<dbReference type="GO" id="GO:0046872">
    <property type="term" value="F:metal ion binding"/>
    <property type="evidence" value="ECO:0007669"/>
    <property type="project" value="UniProtKB-UniRule"/>
</dbReference>
<feature type="binding site" evidence="18">
    <location>
        <begin position="119"/>
        <end position="125"/>
    </location>
    <ligand>
        <name>(6S)-NADPHX</name>
        <dbReference type="ChEBI" id="CHEBI:64076"/>
    </ligand>
</feature>
<evidence type="ECO:0000256" key="15">
    <source>
        <dbReference type="ARBA" id="ARBA00048238"/>
    </source>
</evidence>
<comment type="cofactor">
    <cofactor evidence="17">
        <name>Mg(2+)</name>
        <dbReference type="ChEBI" id="CHEBI:18420"/>
    </cofactor>
</comment>
<dbReference type="EMBL" id="MIYU01000022">
    <property type="protein sequence ID" value="OIR13679.1"/>
    <property type="molecule type" value="Genomic_DNA"/>
</dbReference>
<dbReference type="HAMAP" id="MF_01965">
    <property type="entry name" value="NADHX_dehydratase"/>
    <property type="match status" value="1"/>
</dbReference>